<evidence type="ECO:0000313" key="2">
    <source>
        <dbReference type="EMBL" id="PIC48765.1"/>
    </source>
</evidence>
<proteinExistence type="predicted"/>
<sequence length="377" mass="43689">MATHFLAGTSKKIRSRLRRLQTIPKTLTEMQAEADGRQPLGENPQICGFREAGNIFIPPEYTAEGSQRLEVLMFTLRHEAITMEAIKCFKHEILGFYVSIKLSYLSINLKEAVWHFQKLTCSKFTMRCNQKNTIHIEPAEKLSNPKKLTKSEIEIIEESKGTIVEDYISGKNTELEEFVNPMKIVVANSRGALRMTLGDSGEAARQDYQKNYQRARDSFTGDFSEKVMVEKNVAAVVNFHKLYDYPEVLEYLVIRHYFKQFETGNWTKEDWARAERTKIKSILLYFQSLINKEDVDELLKRFQLEDEKNKISDQDARTKSAPDQRKRRTIKQYRQEKADAGAEAAKVAEKAIYAFKKAVETFTDYEILYSSLLQNSR</sequence>
<feature type="region of interest" description="Disordered" evidence="1">
    <location>
        <begin position="311"/>
        <end position="338"/>
    </location>
</feature>
<organism evidence="2 3">
    <name type="scientific">Caenorhabditis nigoni</name>
    <dbReference type="NCBI Taxonomy" id="1611254"/>
    <lineage>
        <taxon>Eukaryota</taxon>
        <taxon>Metazoa</taxon>
        <taxon>Ecdysozoa</taxon>
        <taxon>Nematoda</taxon>
        <taxon>Chromadorea</taxon>
        <taxon>Rhabditida</taxon>
        <taxon>Rhabditina</taxon>
        <taxon>Rhabditomorpha</taxon>
        <taxon>Rhabditoidea</taxon>
        <taxon>Rhabditidae</taxon>
        <taxon>Peloderinae</taxon>
        <taxon>Caenorhabditis</taxon>
    </lineage>
</organism>
<dbReference type="Proteomes" id="UP000230233">
    <property type="component" value="Chromosome II"/>
</dbReference>
<evidence type="ECO:0000256" key="1">
    <source>
        <dbReference type="SAM" id="MobiDB-lite"/>
    </source>
</evidence>
<feature type="compositionally biased region" description="Basic and acidic residues" evidence="1">
    <location>
        <begin position="311"/>
        <end position="324"/>
    </location>
</feature>
<dbReference type="EMBL" id="PDUG01000002">
    <property type="protein sequence ID" value="PIC48765.1"/>
    <property type="molecule type" value="Genomic_DNA"/>
</dbReference>
<dbReference type="OrthoDB" id="10674265at2759"/>
<gene>
    <name evidence="2" type="primary">Cnig_chr_II.g7621</name>
    <name evidence="2" type="ORF">B9Z55_007621</name>
</gene>
<keyword evidence="3" id="KW-1185">Reference proteome</keyword>
<accession>A0A2G5VAF6</accession>
<name>A0A2G5VAF6_9PELO</name>
<evidence type="ECO:0000313" key="3">
    <source>
        <dbReference type="Proteomes" id="UP000230233"/>
    </source>
</evidence>
<dbReference type="AlphaFoldDB" id="A0A2G5VAF6"/>
<comment type="caution">
    <text evidence="2">The sequence shown here is derived from an EMBL/GenBank/DDBJ whole genome shotgun (WGS) entry which is preliminary data.</text>
</comment>
<reference evidence="3" key="1">
    <citation type="submission" date="2017-10" db="EMBL/GenBank/DDBJ databases">
        <title>Rapid genome shrinkage in a self-fertile nematode reveals novel sperm competition proteins.</title>
        <authorList>
            <person name="Yin D."/>
            <person name="Schwarz E.M."/>
            <person name="Thomas C.G."/>
            <person name="Felde R.L."/>
            <person name="Korf I.F."/>
            <person name="Cutter A.D."/>
            <person name="Schartner C.M."/>
            <person name="Ralston E.J."/>
            <person name="Meyer B.J."/>
            <person name="Haag E.S."/>
        </authorList>
    </citation>
    <scope>NUCLEOTIDE SEQUENCE [LARGE SCALE GENOMIC DNA]</scope>
    <source>
        <strain evidence="3">JU1422</strain>
    </source>
</reference>
<protein>
    <submittedName>
        <fullName evidence="2">Uncharacterized protein</fullName>
    </submittedName>
</protein>